<proteinExistence type="predicted"/>
<dbReference type="AlphaFoldDB" id="A0A0F9PIR4"/>
<protein>
    <submittedName>
        <fullName evidence="1">Uncharacterized protein</fullName>
    </submittedName>
</protein>
<reference evidence="1" key="1">
    <citation type="journal article" date="2015" name="Nature">
        <title>Complex archaea that bridge the gap between prokaryotes and eukaryotes.</title>
        <authorList>
            <person name="Spang A."/>
            <person name="Saw J.H."/>
            <person name="Jorgensen S.L."/>
            <person name="Zaremba-Niedzwiedzka K."/>
            <person name="Martijn J."/>
            <person name="Lind A.E."/>
            <person name="van Eijk R."/>
            <person name="Schleper C."/>
            <person name="Guy L."/>
            <person name="Ettema T.J."/>
        </authorList>
    </citation>
    <scope>NUCLEOTIDE SEQUENCE</scope>
</reference>
<dbReference type="EMBL" id="LAZR01002889">
    <property type="protein sequence ID" value="KKN24357.1"/>
    <property type="molecule type" value="Genomic_DNA"/>
</dbReference>
<sequence length="29" mass="3210">MNCIAERVGIVIGAGPKMLRVFTKELLHL</sequence>
<organism evidence="1">
    <name type="scientific">marine sediment metagenome</name>
    <dbReference type="NCBI Taxonomy" id="412755"/>
    <lineage>
        <taxon>unclassified sequences</taxon>
        <taxon>metagenomes</taxon>
        <taxon>ecological metagenomes</taxon>
    </lineage>
</organism>
<feature type="non-terminal residue" evidence="1">
    <location>
        <position position="29"/>
    </location>
</feature>
<accession>A0A0F9PIR4</accession>
<gene>
    <name evidence="1" type="ORF">LCGC14_0895840</name>
</gene>
<evidence type="ECO:0000313" key="1">
    <source>
        <dbReference type="EMBL" id="KKN24357.1"/>
    </source>
</evidence>
<name>A0A0F9PIR4_9ZZZZ</name>
<comment type="caution">
    <text evidence="1">The sequence shown here is derived from an EMBL/GenBank/DDBJ whole genome shotgun (WGS) entry which is preliminary data.</text>
</comment>